<dbReference type="OrthoDB" id="9803432at2"/>
<dbReference type="CDD" id="cd18809">
    <property type="entry name" value="SF1_C_RecD"/>
    <property type="match status" value="1"/>
</dbReference>
<proteinExistence type="predicted"/>
<name>A0A1G7FUN2_9FLAO</name>
<sequence>MAALTDASFFKLLLEKFPHEPTLKQSVALQNFAGYILSKDTDKVFLLKGFAGTGKTTLVGTLVNSLWKTTQKSVLMAPTGRAAKVMANYAKKQAFTIHRKIYFPKKQRGGAIHFELAPNKHRDTIFIVDEASMIPDAPSDSKLFGNGSLLDDLIFYVYSGHNCKLILIGDTAQLPPVHLNLSPALDADKLSLNYNKEVIKLELDEVVRQAEDSGILVNATLLREQLQNGFCDAFQFDVDPFKDIVRLVDGYEIQEAIDSSYSENGKEETAFIVRSNKRANLYNESIRSRILFLENELAVGDYMMVVKNNYFWLEPKSEAGFIANGDIIEVLEIFAIKNLYGFRFAEVLVKMVDYPNQKPLETVLLLDTVTAVTASLSYEDGNRLYQEVMMDYAEEKSKYKKFQSVKNNKYFNALQVKFSYAITCHKSQGGQWDTVFVEQPYLPNGVDKEYLRWLYTAVTRAKKQLYLIGFKSDFFVGGE</sequence>
<dbReference type="CDD" id="cd17933">
    <property type="entry name" value="DEXSc_RecD-like"/>
    <property type="match status" value="1"/>
</dbReference>
<protein>
    <submittedName>
        <fullName evidence="4">Exodeoxyribonuclease-5</fullName>
    </submittedName>
</protein>
<evidence type="ECO:0000256" key="2">
    <source>
        <dbReference type="ARBA" id="ARBA00022840"/>
    </source>
</evidence>
<dbReference type="STRING" id="641691.SAMN05421636_107284"/>
<dbReference type="Pfam" id="PF13538">
    <property type="entry name" value="UvrD_C_2"/>
    <property type="match status" value="1"/>
</dbReference>
<evidence type="ECO:0000259" key="3">
    <source>
        <dbReference type="Pfam" id="PF13538"/>
    </source>
</evidence>
<keyword evidence="5" id="KW-1185">Reference proteome</keyword>
<dbReference type="Gene3D" id="3.40.50.300">
    <property type="entry name" value="P-loop containing nucleotide triphosphate hydrolases"/>
    <property type="match status" value="2"/>
</dbReference>
<dbReference type="AlphaFoldDB" id="A0A1G7FUN2"/>
<dbReference type="RefSeq" id="WP_091870859.1">
    <property type="nucleotide sequence ID" value="NZ_FNAO01000007.1"/>
</dbReference>
<keyword evidence="2" id="KW-0067">ATP-binding</keyword>
<reference evidence="4 5" key="1">
    <citation type="submission" date="2016-10" db="EMBL/GenBank/DDBJ databases">
        <authorList>
            <person name="de Groot N.N."/>
        </authorList>
    </citation>
    <scope>NUCLEOTIDE SEQUENCE [LARGE SCALE GENOMIC DNA]</scope>
    <source>
        <strain evidence="4 5">DSM 23421</strain>
    </source>
</reference>
<dbReference type="GO" id="GO:0005524">
    <property type="term" value="F:ATP binding"/>
    <property type="evidence" value="ECO:0007669"/>
    <property type="project" value="UniProtKB-KW"/>
</dbReference>
<dbReference type="SUPFAM" id="SSF52540">
    <property type="entry name" value="P-loop containing nucleoside triphosphate hydrolases"/>
    <property type="match status" value="1"/>
</dbReference>
<dbReference type="GO" id="GO:0003678">
    <property type="term" value="F:DNA helicase activity"/>
    <property type="evidence" value="ECO:0007669"/>
    <property type="project" value="UniProtKB-ARBA"/>
</dbReference>
<evidence type="ECO:0000313" key="5">
    <source>
        <dbReference type="Proteomes" id="UP000199109"/>
    </source>
</evidence>
<evidence type="ECO:0000313" key="4">
    <source>
        <dbReference type="EMBL" id="SDE79577.1"/>
    </source>
</evidence>
<gene>
    <name evidence="4" type="ORF">SAMN05421636_107284</name>
</gene>
<dbReference type="Proteomes" id="UP000199109">
    <property type="component" value="Unassembled WGS sequence"/>
</dbReference>
<dbReference type="PANTHER" id="PTHR43788:SF6">
    <property type="entry name" value="DNA HELICASE B"/>
    <property type="match status" value="1"/>
</dbReference>
<accession>A0A1G7FUN2</accession>
<dbReference type="EMBL" id="FNAO01000007">
    <property type="protein sequence ID" value="SDE79577.1"/>
    <property type="molecule type" value="Genomic_DNA"/>
</dbReference>
<dbReference type="InterPro" id="IPR027785">
    <property type="entry name" value="UvrD-like_helicase_C"/>
</dbReference>
<dbReference type="Pfam" id="PF13245">
    <property type="entry name" value="AAA_19"/>
    <property type="match status" value="1"/>
</dbReference>
<dbReference type="PANTHER" id="PTHR43788">
    <property type="entry name" value="DNA2/NAM7 HELICASE FAMILY MEMBER"/>
    <property type="match status" value="1"/>
</dbReference>
<dbReference type="InterPro" id="IPR027417">
    <property type="entry name" value="P-loop_NTPase"/>
</dbReference>
<feature type="domain" description="UvrD-like helicase C-terminal" evidence="3">
    <location>
        <begin position="419"/>
        <end position="468"/>
    </location>
</feature>
<dbReference type="InterPro" id="IPR050534">
    <property type="entry name" value="Coronavir_polyprotein_1ab"/>
</dbReference>
<evidence type="ECO:0000256" key="1">
    <source>
        <dbReference type="ARBA" id="ARBA00022741"/>
    </source>
</evidence>
<keyword evidence="1" id="KW-0547">Nucleotide-binding</keyword>
<organism evidence="4 5">
    <name type="scientific">Pricia antarctica</name>
    <dbReference type="NCBI Taxonomy" id="641691"/>
    <lineage>
        <taxon>Bacteria</taxon>
        <taxon>Pseudomonadati</taxon>
        <taxon>Bacteroidota</taxon>
        <taxon>Flavobacteriia</taxon>
        <taxon>Flavobacteriales</taxon>
        <taxon>Flavobacteriaceae</taxon>
        <taxon>Pricia</taxon>
    </lineage>
</organism>